<proteinExistence type="predicted"/>
<evidence type="ECO:0000256" key="1">
    <source>
        <dbReference type="SAM" id="MobiDB-lite"/>
    </source>
</evidence>
<protein>
    <submittedName>
        <fullName evidence="2">Uncharacterized protein</fullName>
    </submittedName>
</protein>
<dbReference type="OrthoDB" id="10261376at2759"/>
<dbReference type="EMBL" id="BDIP01001076">
    <property type="protein sequence ID" value="GCA62647.1"/>
    <property type="molecule type" value="Genomic_DNA"/>
</dbReference>
<dbReference type="AlphaFoldDB" id="A0A391NL33"/>
<keyword evidence="3" id="KW-1185">Reference proteome</keyword>
<comment type="caution">
    <text evidence="2">The sequence shown here is derived from an EMBL/GenBank/DDBJ whole genome shotgun (WGS) entry which is preliminary data.</text>
</comment>
<evidence type="ECO:0000313" key="2">
    <source>
        <dbReference type="EMBL" id="GCA62647.1"/>
    </source>
</evidence>
<name>A0A391NL33_9EUKA</name>
<sequence length="78" mass="8795">MAPVPQEKKPQGKAARRPARRRADKDTPETTQANVIIPKNQVPLSEKELDEEVTRMLTANNPNAPDNIIRFSNKYVSL</sequence>
<feature type="compositionally biased region" description="Basic and acidic residues" evidence="1">
    <location>
        <begin position="1"/>
        <end position="10"/>
    </location>
</feature>
<accession>A0A391NL33</accession>
<evidence type="ECO:0000313" key="3">
    <source>
        <dbReference type="Proteomes" id="UP000265618"/>
    </source>
</evidence>
<gene>
    <name evidence="2" type="ORF">KIPB_004841</name>
</gene>
<organism evidence="2 3">
    <name type="scientific">Kipferlia bialata</name>
    <dbReference type="NCBI Taxonomy" id="797122"/>
    <lineage>
        <taxon>Eukaryota</taxon>
        <taxon>Metamonada</taxon>
        <taxon>Carpediemonas-like organisms</taxon>
        <taxon>Kipferlia</taxon>
    </lineage>
</organism>
<reference evidence="2 3" key="1">
    <citation type="journal article" date="2018" name="PLoS ONE">
        <title>The draft genome of Kipferlia bialata reveals reductive genome evolution in fornicate parasites.</title>
        <authorList>
            <person name="Tanifuji G."/>
            <person name="Takabayashi S."/>
            <person name="Kume K."/>
            <person name="Takagi M."/>
            <person name="Nakayama T."/>
            <person name="Kamikawa R."/>
            <person name="Inagaki Y."/>
            <person name="Hashimoto T."/>
        </authorList>
    </citation>
    <scope>NUCLEOTIDE SEQUENCE [LARGE SCALE GENOMIC DNA]</scope>
    <source>
        <strain evidence="2">NY0173</strain>
    </source>
</reference>
<dbReference type="Proteomes" id="UP000265618">
    <property type="component" value="Unassembled WGS sequence"/>
</dbReference>
<feature type="region of interest" description="Disordered" evidence="1">
    <location>
        <begin position="1"/>
        <end position="38"/>
    </location>
</feature>